<comment type="catalytic activity">
    <reaction evidence="1">
        <text>S-ubiquitinyl-[E2 ubiquitin-conjugating enzyme]-L-cysteine + [acceptor protein]-L-lysine = [E2 ubiquitin-conjugating enzyme]-L-cysteine + N(6)-ubiquitinyl-[acceptor protein]-L-lysine.</text>
        <dbReference type="EC" id="2.3.2.27"/>
    </reaction>
</comment>
<evidence type="ECO:0000256" key="2">
    <source>
        <dbReference type="ARBA" id="ARBA00004496"/>
    </source>
</evidence>
<comment type="subcellular location">
    <subcellularLocation>
        <location evidence="2">Cytoplasm</location>
    </subcellularLocation>
</comment>
<protein>
    <recommendedName>
        <fullName evidence="5">RING-type E3 ubiquitin transferase</fullName>
        <ecNumber evidence="5">2.3.2.27</ecNumber>
    </recommendedName>
</protein>
<proteinExistence type="inferred from homology"/>
<evidence type="ECO:0000256" key="6">
    <source>
        <dbReference type="ARBA" id="ARBA00022490"/>
    </source>
</evidence>
<evidence type="ECO:0000313" key="11">
    <source>
        <dbReference type="Proteomes" id="UP000324222"/>
    </source>
</evidence>
<name>A0A5B7K037_PORTR</name>
<comment type="caution">
    <text evidence="10">The sequence shown here is derived from an EMBL/GenBank/DDBJ whole genome shotgun (WGS) entry which is preliminary data.</text>
</comment>
<dbReference type="PANTHER" id="PTHR13931:SF2">
    <property type="entry name" value="UBIQUITIN CONJUGATION FACTOR E4 B"/>
    <property type="match status" value="1"/>
</dbReference>
<comment type="pathway">
    <text evidence="3">Protein modification; protein ubiquitination.</text>
</comment>
<dbReference type="GO" id="GO:0005634">
    <property type="term" value="C:nucleus"/>
    <property type="evidence" value="ECO:0007669"/>
    <property type="project" value="TreeGrafter"/>
</dbReference>
<reference evidence="10 11" key="1">
    <citation type="submission" date="2019-05" db="EMBL/GenBank/DDBJ databases">
        <title>Another draft genome of Portunus trituberculatus and its Hox gene families provides insights of decapod evolution.</title>
        <authorList>
            <person name="Jeong J.-H."/>
            <person name="Song I."/>
            <person name="Kim S."/>
            <person name="Choi T."/>
            <person name="Kim D."/>
            <person name="Ryu S."/>
            <person name="Kim W."/>
        </authorList>
    </citation>
    <scope>NUCLEOTIDE SEQUENCE [LARGE SCALE GENOMIC DNA]</scope>
    <source>
        <tissue evidence="10">Muscle</tissue>
    </source>
</reference>
<dbReference type="GO" id="GO:0005737">
    <property type="term" value="C:cytoplasm"/>
    <property type="evidence" value="ECO:0007669"/>
    <property type="project" value="UniProtKB-SubCell"/>
</dbReference>
<keyword evidence="7" id="KW-0808">Transferase</keyword>
<comment type="similarity">
    <text evidence="4">Belongs to the ubiquitin conjugation factor E4 family.</text>
</comment>
<evidence type="ECO:0000256" key="8">
    <source>
        <dbReference type="ARBA" id="ARBA00022786"/>
    </source>
</evidence>
<feature type="domain" description="U-box" evidence="9">
    <location>
        <begin position="9"/>
        <end position="82"/>
    </location>
</feature>
<dbReference type="InterPro" id="IPR013083">
    <property type="entry name" value="Znf_RING/FYVE/PHD"/>
</dbReference>
<dbReference type="GO" id="GO:0034450">
    <property type="term" value="F:ubiquitin-ubiquitin ligase activity"/>
    <property type="evidence" value="ECO:0007669"/>
    <property type="project" value="InterPro"/>
</dbReference>
<organism evidence="10 11">
    <name type="scientific">Portunus trituberculatus</name>
    <name type="common">Swimming crab</name>
    <name type="synonym">Neptunus trituberculatus</name>
    <dbReference type="NCBI Taxonomy" id="210409"/>
    <lineage>
        <taxon>Eukaryota</taxon>
        <taxon>Metazoa</taxon>
        <taxon>Ecdysozoa</taxon>
        <taxon>Arthropoda</taxon>
        <taxon>Crustacea</taxon>
        <taxon>Multicrustacea</taxon>
        <taxon>Malacostraca</taxon>
        <taxon>Eumalacostraca</taxon>
        <taxon>Eucarida</taxon>
        <taxon>Decapoda</taxon>
        <taxon>Pleocyemata</taxon>
        <taxon>Brachyura</taxon>
        <taxon>Eubrachyura</taxon>
        <taxon>Portunoidea</taxon>
        <taxon>Portunidae</taxon>
        <taxon>Portuninae</taxon>
        <taxon>Portunus</taxon>
    </lineage>
</organism>
<evidence type="ECO:0000256" key="4">
    <source>
        <dbReference type="ARBA" id="ARBA00007434"/>
    </source>
</evidence>
<evidence type="ECO:0000313" key="10">
    <source>
        <dbReference type="EMBL" id="MPD03692.1"/>
    </source>
</evidence>
<dbReference type="SMART" id="SM00504">
    <property type="entry name" value="Ubox"/>
    <property type="match status" value="1"/>
</dbReference>
<dbReference type="InterPro" id="IPR045132">
    <property type="entry name" value="UBE4"/>
</dbReference>
<dbReference type="Proteomes" id="UP000324222">
    <property type="component" value="Unassembled WGS sequence"/>
</dbReference>
<gene>
    <name evidence="10" type="primary">UBE4B</name>
    <name evidence="10" type="ORF">E2C01_099340</name>
</gene>
<dbReference type="EMBL" id="VSRR010137435">
    <property type="protein sequence ID" value="MPD03692.1"/>
    <property type="molecule type" value="Genomic_DNA"/>
</dbReference>
<evidence type="ECO:0000256" key="3">
    <source>
        <dbReference type="ARBA" id="ARBA00004906"/>
    </source>
</evidence>
<dbReference type="OrthoDB" id="20295at2759"/>
<dbReference type="AlphaFoldDB" id="A0A5B7K037"/>
<dbReference type="InterPro" id="IPR003613">
    <property type="entry name" value="Ubox_domain"/>
</dbReference>
<evidence type="ECO:0000256" key="5">
    <source>
        <dbReference type="ARBA" id="ARBA00012483"/>
    </source>
</evidence>
<dbReference type="PROSITE" id="PS51698">
    <property type="entry name" value="U_BOX"/>
    <property type="match status" value="1"/>
</dbReference>
<dbReference type="PANTHER" id="PTHR13931">
    <property type="entry name" value="UBIQUITINATION FACTOR E4"/>
    <property type="match status" value="1"/>
</dbReference>
<keyword evidence="11" id="KW-1185">Reference proteome</keyword>
<keyword evidence="6" id="KW-0963">Cytoplasm</keyword>
<dbReference type="EC" id="2.3.2.27" evidence="5"/>
<evidence type="ECO:0000256" key="1">
    <source>
        <dbReference type="ARBA" id="ARBA00000900"/>
    </source>
</evidence>
<dbReference type="SUPFAM" id="SSF57850">
    <property type="entry name" value="RING/U-box"/>
    <property type="match status" value="1"/>
</dbReference>
<sequence>MLPCTSHLSPLSHATDPLMQTLMEDPVELPSGVVMDRPTIVRHLLNDPTDPFTRQPLSEEQLLPAETLKKEIRDWIAAKNNSRSSS</sequence>
<dbReference type="GO" id="GO:0000209">
    <property type="term" value="P:protein polyubiquitination"/>
    <property type="evidence" value="ECO:0007669"/>
    <property type="project" value="TreeGrafter"/>
</dbReference>
<evidence type="ECO:0000256" key="7">
    <source>
        <dbReference type="ARBA" id="ARBA00022679"/>
    </source>
</evidence>
<accession>A0A5B7K037</accession>
<dbReference type="GO" id="GO:0000151">
    <property type="term" value="C:ubiquitin ligase complex"/>
    <property type="evidence" value="ECO:0007669"/>
    <property type="project" value="InterPro"/>
</dbReference>
<dbReference type="Pfam" id="PF04564">
    <property type="entry name" value="U-box"/>
    <property type="match status" value="1"/>
</dbReference>
<dbReference type="FunFam" id="3.30.40.10:FF:000055">
    <property type="entry name" value="Ubiquitin conjugation factor e4 a"/>
    <property type="match status" value="1"/>
</dbReference>
<evidence type="ECO:0000259" key="9">
    <source>
        <dbReference type="PROSITE" id="PS51698"/>
    </source>
</evidence>
<keyword evidence="8" id="KW-0833">Ubl conjugation pathway</keyword>
<dbReference type="Gene3D" id="3.30.40.10">
    <property type="entry name" value="Zinc/RING finger domain, C3HC4 (zinc finger)"/>
    <property type="match status" value="1"/>
</dbReference>
<dbReference type="GO" id="GO:0036503">
    <property type="term" value="P:ERAD pathway"/>
    <property type="evidence" value="ECO:0007669"/>
    <property type="project" value="InterPro"/>
</dbReference>